<dbReference type="GeneID" id="70186119"/>
<evidence type="ECO:0000259" key="2">
    <source>
        <dbReference type="SMART" id="SM00235"/>
    </source>
</evidence>
<evidence type="ECO:0000256" key="1">
    <source>
        <dbReference type="SAM" id="SignalP"/>
    </source>
</evidence>
<feature type="signal peptide" evidence="1">
    <location>
        <begin position="1"/>
        <end position="21"/>
    </location>
</feature>
<dbReference type="GO" id="GO:0008270">
    <property type="term" value="F:zinc ion binding"/>
    <property type="evidence" value="ECO:0007669"/>
    <property type="project" value="InterPro"/>
</dbReference>
<proteinExistence type="predicted"/>
<protein>
    <recommendedName>
        <fullName evidence="2">Peptidase metallopeptidase domain-containing protein</fullName>
    </recommendedName>
</protein>
<comment type="caution">
    <text evidence="3">The sequence shown here is derived from an EMBL/GenBank/DDBJ whole genome shotgun (WGS) entry which is preliminary data.</text>
</comment>
<dbReference type="InterPro" id="IPR024079">
    <property type="entry name" value="MetalloPept_cat_dom_sf"/>
</dbReference>
<dbReference type="Proteomes" id="UP000756346">
    <property type="component" value="Unassembled WGS sequence"/>
</dbReference>
<evidence type="ECO:0000313" key="4">
    <source>
        <dbReference type="Proteomes" id="UP000756346"/>
    </source>
</evidence>
<name>A0A9P8YD28_9PEZI</name>
<dbReference type="EMBL" id="JAGTJQ010000003">
    <property type="protein sequence ID" value="KAH7035725.1"/>
    <property type="molecule type" value="Genomic_DNA"/>
</dbReference>
<gene>
    <name evidence="3" type="ORF">B0I36DRAFT_347460</name>
</gene>
<dbReference type="InterPro" id="IPR006026">
    <property type="entry name" value="Peptidase_Metallo"/>
</dbReference>
<keyword evidence="4" id="KW-1185">Reference proteome</keyword>
<sequence>MMVHNIATIIALAALAEPVLGGSRAWEAPLRHDVHLDRRRFQAIPVDEAGYAIRDSMMASNVSSHHKRYFSVKPGSSEDSTRLWPDKTISYCYATQESREAIEEGLEAAFNMWAVQLEDGSSGLNRLAYKYKEVAEPGKACTENKQRDRILVISHNNLGIHSTTVARPPLNSDRPEYKGPSMRLSSVSNVGQLNRVANWAHEVGHAWGLYHEHQNPAFWNYPYAHTSDIFQGEVFGQHFDCHALKDWPKVRDQILRKYPNDPEKRREQEHAVCNEQQAASEYDFSALDWLPLKGTFLYTQGIAVEGAGYVDVDWKSIMLYPSGAGGTGTAREPLNPDEPSSIYDQRTPVLLRNDGQKILANAIPSPKDIAGIRRLYENVNINHEGEAFVLPNDKKSPNFGKFIKSFLGKKDKTCDT</sequence>
<dbReference type="Gene3D" id="3.40.390.10">
    <property type="entry name" value="Collagenase (Catalytic Domain)"/>
    <property type="match status" value="1"/>
</dbReference>
<reference evidence="3" key="1">
    <citation type="journal article" date="2021" name="Nat. Commun.">
        <title>Genetic determinants of endophytism in the Arabidopsis root mycobiome.</title>
        <authorList>
            <person name="Mesny F."/>
            <person name="Miyauchi S."/>
            <person name="Thiergart T."/>
            <person name="Pickel B."/>
            <person name="Atanasova L."/>
            <person name="Karlsson M."/>
            <person name="Huettel B."/>
            <person name="Barry K.W."/>
            <person name="Haridas S."/>
            <person name="Chen C."/>
            <person name="Bauer D."/>
            <person name="Andreopoulos W."/>
            <person name="Pangilinan J."/>
            <person name="LaButti K."/>
            <person name="Riley R."/>
            <person name="Lipzen A."/>
            <person name="Clum A."/>
            <person name="Drula E."/>
            <person name="Henrissat B."/>
            <person name="Kohler A."/>
            <person name="Grigoriev I.V."/>
            <person name="Martin F.M."/>
            <person name="Hacquard S."/>
        </authorList>
    </citation>
    <scope>NUCLEOTIDE SEQUENCE</scope>
    <source>
        <strain evidence="3">MPI-CAGE-CH-0230</strain>
    </source>
</reference>
<evidence type="ECO:0000313" key="3">
    <source>
        <dbReference type="EMBL" id="KAH7035725.1"/>
    </source>
</evidence>
<feature type="chain" id="PRO_5040348249" description="Peptidase metallopeptidase domain-containing protein" evidence="1">
    <location>
        <begin position="22"/>
        <end position="416"/>
    </location>
</feature>
<dbReference type="GO" id="GO:0006508">
    <property type="term" value="P:proteolysis"/>
    <property type="evidence" value="ECO:0007669"/>
    <property type="project" value="InterPro"/>
</dbReference>
<dbReference type="SUPFAM" id="SSF55486">
    <property type="entry name" value="Metalloproteases ('zincins'), catalytic domain"/>
    <property type="match status" value="1"/>
</dbReference>
<dbReference type="SMART" id="SM00235">
    <property type="entry name" value="ZnMc"/>
    <property type="match status" value="1"/>
</dbReference>
<dbReference type="RefSeq" id="XP_046015818.1">
    <property type="nucleotide sequence ID" value="XM_046156573.1"/>
</dbReference>
<dbReference type="GO" id="GO:0008237">
    <property type="term" value="F:metallopeptidase activity"/>
    <property type="evidence" value="ECO:0007669"/>
    <property type="project" value="InterPro"/>
</dbReference>
<dbReference type="AlphaFoldDB" id="A0A9P8YD28"/>
<feature type="domain" description="Peptidase metallopeptidase" evidence="2">
    <location>
        <begin position="80"/>
        <end position="241"/>
    </location>
</feature>
<organism evidence="3 4">
    <name type="scientific">Microdochium trichocladiopsis</name>
    <dbReference type="NCBI Taxonomy" id="1682393"/>
    <lineage>
        <taxon>Eukaryota</taxon>
        <taxon>Fungi</taxon>
        <taxon>Dikarya</taxon>
        <taxon>Ascomycota</taxon>
        <taxon>Pezizomycotina</taxon>
        <taxon>Sordariomycetes</taxon>
        <taxon>Xylariomycetidae</taxon>
        <taxon>Xylariales</taxon>
        <taxon>Microdochiaceae</taxon>
        <taxon>Microdochium</taxon>
    </lineage>
</organism>
<accession>A0A9P8YD28</accession>
<keyword evidence="1" id="KW-0732">Signal</keyword>
<dbReference type="OrthoDB" id="291007at2759"/>